<dbReference type="PANTHER" id="PTHR35862:SF1">
    <property type="entry name" value="FELS-2 PROPHAGE PROTEIN"/>
    <property type="match status" value="1"/>
</dbReference>
<dbReference type="EMBL" id="JBFSOO010000003">
    <property type="protein sequence ID" value="MEZ6852781.1"/>
    <property type="molecule type" value="Genomic_DNA"/>
</dbReference>
<evidence type="ECO:0000313" key="3">
    <source>
        <dbReference type="EMBL" id="MEZ6852781.1"/>
    </source>
</evidence>
<dbReference type="RefSeq" id="WP_020002227.1">
    <property type="nucleotide sequence ID" value="NZ_CP192217.1"/>
</dbReference>
<name>A0A8G2C8J1_9BACT</name>
<dbReference type="PIRSF" id="PIRSF020481">
    <property type="entry name" value="BAP"/>
    <property type="match status" value="1"/>
</dbReference>
<dbReference type="Pfam" id="PF26079">
    <property type="entry name" value="Baseplate_J_C"/>
    <property type="match status" value="1"/>
</dbReference>
<accession>A0A8G2C8J1</accession>
<evidence type="ECO:0000313" key="4">
    <source>
        <dbReference type="EMBL" id="SHI82350.1"/>
    </source>
</evidence>
<reference evidence="4 5" key="1">
    <citation type="submission" date="2016-11" db="EMBL/GenBank/DDBJ databases">
        <authorList>
            <person name="Varghese N."/>
            <person name="Submissions S."/>
        </authorList>
    </citation>
    <scope>NUCLEOTIDE SEQUENCE [LARGE SCALE GENOMIC DNA]</scope>
    <source>
        <strain evidence="4 5">DSM 17919</strain>
    </source>
</reference>
<dbReference type="EMBL" id="FQZR01000002">
    <property type="protein sequence ID" value="SHI82350.1"/>
    <property type="molecule type" value="Genomic_DNA"/>
</dbReference>
<protein>
    <submittedName>
        <fullName evidence="3">Baseplate J/gp47 family protein</fullName>
    </submittedName>
    <submittedName>
        <fullName evidence="4">Phage-related baseplate assembly protein</fullName>
    </submittedName>
</protein>
<evidence type="ECO:0000313" key="6">
    <source>
        <dbReference type="Proteomes" id="UP001568358"/>
    </source>
</evidence>
<evidence type="ECO:0000259" key="1">
    <source>
        <dbReference type="Pfam" id="PF26078"/>
    </source>
</evidence>
<feature type="domain" description="Baseplate J-like central" evidence="1">
    <location>
        <begin position="132"/>
        <end position="202"/>
    </location>
</feature>
<keyword evidence="6" id="KW-1185">Reference proteome</keyword>
<proteinExistence type="predicted"/>
<gene>
    <name evidence="3" type="ORF">AB2Z07_04420</name>
    <name evidence="4" type="ORF">SAMN05660830_01112</name>
</gene>
<evidence type="ECO:0000313" key="5">
    <source>
        <dbReference type="Proteomes" id="UP000184001"/>
    </source>
</evidence>
<dbReference type="PANTHER" id="PTHR35862">
    <property type="entry name" value="FELS-2 PROPHAGE PROTEIN"/>
    <property type="match status" value="1"/>
</dbReference>
<dbReference type="AlphaFoldDB" id="A0A8G2C8J1"/>
<feature type="domain" description="Baseplate J-like C-terminal" evidence="2">
    <location>
        <begin position="209"/>
        <end position="289"/>
    </location>
</feature>
<dbReference type="InterPro" id="IPR058531">
    <property type="entry name" value="Baseplate_J_M"/>
</dbReference>
<comment type="caution">
    <text evidence="4">The sequence shown here is derived from an EMBL/GenBank/DDBJ whole genome shotgun (WGS) entry which is preliminary data.</text>
</comment>
<reference evidence="3 6" key="2">
    <citation type="submission" date="2024-07" db="EMBL/GenBank/DDBJ databases">
        <title>Active virus-host system and metabolic interactions in a Lokiarchaeon culture.</title>
        <authorList>
            <person name="Ponce Toledo R.I."/>
            <person name="Rodrigues Oliveira T."/>
            <person name="Schleper C."/>
        </authorList>
    </citation>
    <scope>NUCLEOTIDE SEQUENCE [LARGE SCALE GENOMIC DNA]</scope>
    <source>
        <strain evidence="3 6">B35</strain>
    </source>
</reference>
<dbReference type="Pfam" id="PF26078">
    <property type="entry name" value="Baseplate_J_M"/>
    <property type="match status" value="1"/>
</dbReference>
<sequence length="296" mass="32182">MSVFNAIDLSTLAPPKIIEDLSVEQILQEMLAYHAELDPDFTAPLSSDPAYKIFEANAYRELLLRQRINEAVKAVLVAYAEAEDLDHLAAGVPLKRKMLNAGDPKAYPPVPPTYESDADFRKRVVLAPEGFSTAGPEGAYIFHAMSVVGVKDAYPASPAPVEVDLYILSKKGNGVPDQALLDSVEDVFNGDVRPFTDYLQIKPATVKEYQIDATLYFMPGPSAESVLVEARKNLETYVAKSHALGMCVARSGIDAALHIAGVHRVEITQPAGDIMNDNHEAAFCTNITLHSELVAV</sequence>
<dbReference type="InterPro" id="IPR058530">
    <property type="entry name" value="Baseplate_J-like_C"/>
</dbReference>
<dbReference type="Proteomes" id="UP000184001">
    <property type="component" value="Unassembled WGS sequence"/>
</dbReference>
<dbReference type="Proteomes" id="UP001568358">
    <property type="component" value="Unassembled WGS sequence"/>
</dbReference>
<evidence type="ECO:0000259" key="2">
    <source>
        <dbReference type="Pfam" id="PF26079"/>
    </source>
</evidence>
<dbReference type="InterPro" id="IPR052726">
    <property type="entry name" value="Phage_Baseplate_Hub"/>
</dbReference>
<organism evidence="4 5">
    <name type="scientific">Halodesulfovibrio aestuarii</name>
    <dbReference type="NCBI Taxonomy" id="126333"/>
    <lineage>
        <taxon>Bacteria</taxon>
        <taxon>Pseudomonadati</taxon>
        <taxon>Thermodesulfobacteriota</taxon>
        <taxon>Desulfovibrionia</taxon>
        <taxon>Desulfovibrionales</taxon>
        <taxon>Desulfovibrionaceae</taxon>
        <taxon>Halodesulfovibrio</taxon>
    </lineage>
</organism>
<dbReference type="InterPro" id="IPR014507">
    <property type="entry name" value="Baseplate_assembly_J_pred"/>
</dbReference>